<comment type="similarity">
    <text evidence="1">Belongs to the glycosyltransferase 2 family. WaaE/KdtX subfamily.</text>
</comment>
<organism evidence="3 4">
    <name type="scientific">Pedobacter aquae</name>
    <dbReference type="NCBI Taxonomy" id="2605747"/>
    <lineage>
        <taxon>Bacteria</taxon>
        <taxon>Pseudomonadati</taxon>
        <taxon>Bacteroidota</taxon>
        <taxon>Sphingobacteriia</taxon>
        <taxon>Sphingobacteriales</taxon>
        <taxon>Sphingobacteriaceae</taxon>
        <taxon>Pedobacter</taxon>
    </lineage>
</organism>
<dbReference type="Pfam" id="PF00535">
    <property type="entry name" value="Glycos_transf_2"/>
    <property type="match status" value="1"/>
</dbReference>
<dbReference type="InterPro" id="IPR001173">
    <property type="entry name" value="Glyco_trans_2-like"/>
</dbReference>
<feature type="domain" description="Glycosyltransferase 2-like" evidence="2">
    <location>
        <begin position="9"/>
        <end position="99"/>
    </location>
</feature>
<dbReference type="KEGG" id="pej:FYC62_00525"/>
<proteinExistence type="inferred from homology"/>
<gene>
    <name evidence="3" type="ORF">FYC62_00525</name>
</gene>
<name>A0A5C0VD49_9SPHI</name>
<evidence type="ECO:0000259" key="2">
    <source>
        <dbReference type="Pfam" id="PF00535"/>
    </source>
</evidence>
<dbReference type="PANTHER" id="PTHR43630:SF2">
    <property type="entry name" value="GLYCOSYLTRANSFERASE"/>
    <property type="match status" value="1"/>
</dbReference>
<sequence>MNTKPVPISIIILTFNEEKNIKACVESALDFAEEIFVVDSGSTDATLEILKNYPVQIVQHPFENYSQQRNWAIQHLPIRTHWILNMDADHRLTEEFRLEVSAIFSKPIADDIHGFLASRKTIFMNKWIKYGGHYPTYHAVLFRKGKGLCEEKLYDQHFKVAGKTQKLKGDIIDLITESLSTFTLRHDKWSNLEAFEQFHPQQQGSVIKGSLQNDNPIARRRYMKNLYERFPLFVRPFVYFFIRYFLRLGFLDGKEGLIFHFLQCFWFRFLIDAKIYELKKQKDGL</sequence>
<dbReference type="PANTHER" id="PTHR43630">
    <property type="entry name" value="POLY-BETA-1,6-N-ACETYL-D-GLUCOSAMINE SYNTHASE"/>
    <property type="match status" value="1"/>
</dbReference>
<protein>
    <submittedName>
        <fullName evidence="3">Glycosyltransferase family 2 protein</fullName>
    </submittedName>
</protein>
<dbReference type="EMBL" id="CP043329">
    <property type="protein sequence ID" value="QEK50316.1"/>
    <property type="molecule type" value="Genomic_DNA"/>
</dbReference>
<dbReference type="InterPro" id="IPR029044">
    <property type="entry name" value="Nucleotide-diphossugar_trans"/>
</dbReference>
<evidence type="ECO:0000313" key="4">
    <source>
        <dbReference type="Proteomes" id="UP000323653"/>
    </source>
</evidence>
<keyword evidence="4" id="KW-1185">Reference proteome</keyword>
<dbReference type="Gene3D" id="3.90.550.10">
    <property type="entry name" value="Spore Coat Polysaccharide Biosynthesis Protein SpsA, Chain A"/>
    <property type="match status" value="1"/>
</dbReference>
<dbReference type="Proteomes" id="UP000323653">
    <property type="component" value="Chromosome"/>
</dbReference>
<dbReference type="RefSeq" id="WP_149073522.1">
    <property type="nucleotide sequence ID" value="NZ_CP043329.1"/>
</dbReference>
<dbReference type="GO" id="GO:0016740">
    <property type="term" value="F:transferase activity"/>
    <property type="evidence" value="ECO:0007669"/>
    <property type="project" value="UniProtKB-KW"/>
</dbReference>
<reference evidence="3 4" key="1">
    <citation type="submission" date="2019-08" db="EMBL/GenBank/DDBJ databases">
        <title>Pedobacter sp. nov., isolated from Han river, South Korea.</title>
        <authorList>
            <person name="Lee D.-H."/>
            <person name="Kim Y.-S."/>
            <person name="Hwang E.-M."/>
            <person name="Le Tran T.C."/>
            <person name="Cha C.-J."/>
        </authorList>
    </citation>
    <scope>NUCLEOTIDE SEQUENCE [LARGE SCALE GENOMIC DNA]</scope>
    <source>
        <strain evidence="3 4">CJ43</strain>
    </source>
</reference>
<dbReference type="AlphaFoldDB" id="A0A5C0VD49"/>
<evidence type="ECO:0000313" key="3">
    <source>
        <dbReference type="EMBL" id="QEK50316.1"/>
    </source>
</evidence>
<dbReference type="SUPFAM" id="SSF53448">
    <property type="entry name" value="Nucleotide-diphospho-sugar transferases"/>
    <property type="match status" value="1"/>
</dbReference>
<keyword evidence="3" id="KW-0808">Transferase</keyword>
<dbReference type="CDD" id="cd02511">
    <property type="entry name" value="Beta4Glucosyltransferase"/>
    <property type="match status" value="1"/>
</dbReference>
<evidence type="ECO:0000256" key="1">
    <source>
        <dbReference type="ARBA" id="ARBA00038494"/>
    </source>
</evidence>
<accession>A0A5C0VD49</accession>